<gene>
    <name evidence="3" type="ORF">DWY25_07000</name>
</gene>
<dbReference type="Pfam" id="PF03123">
    <property type="entry name" value="CAT_RBD"/>
    <property type="match status" value="1"/>
</dbReference>
<proteinExistence type="predicted"/>
<dbReference type="PROSITE" id="PS51372">
    <property type="entry name" value="PRD_2"/>
    <property type="match status" value="2"/>
</dbReference>
<evidence type="ECO:0000259" key="2">
    <source>
        <dbReference type="PROSITE" id="PS51372"/>
    </source>
</evidence>
<dbReference type="InterPro" id="IPR036634">
    <property type="entry name" value="PRD_sf"/>
</dbReference>
<dbReference type="Gene3D" id="2.30.24.10">
    <property type="entry name" value="CAT RNA-binding domain"/>
    <property type="match status" value="1"/>
</dbReference>
<dbReference type="AlphaFoldDB" id="A0A412G326"/>
<dbReference type="SUPFAM" id="SSF63520">
    <property type="entry name" value="PTS-regulatory domain, PRD"/>
    <property type="match status" value="2"/>
</dbReference>
<dbReference type="Gene3D" id="1.10.1790.10">
    <property type="entry name" value="PRD domain"/>
    <property type="match status" value="2"/>
</dbReference>
<dbReference type="PANTHER" id="PTHR30185">
    <property type="entry name" value="CRYPTIC BETA-GLUCOSIDE BGL OPERON ANTITERMINATOR"/>
    <property type="match status" value="1"/>
</dbReference>
<dbReference type="GeneID" id="83015151"/>
<reference evidence="3 4" key="1">
    <citation type="submission" date="2018-08" db="EMBL/GenBank/DDBJ databases">
        <title>A genome reference for cultivated species of the human gut microbiota.</title>
        <authorList>
            <person name="Zou Y."/>
            <person name="Xue W."/>
            <person name="Luo G."/>
        </authorList>
    </citation>
    <scope>NUCLEOTIDE SEQUENCE [LARGE SCALE GENOMIC DNA]</scope>
    <source>
        <strain evidence="3 4">AF24-29</strain>
    </source>
</reference>
<organism evidence="3 4">
    <name type="scientific">Holdemania filiformis</name>
    <dbReference type="NCBI Taxonomy" id="61171"/>
    <lineage>
        <taxon>Bacteria</taxon>
        <taxon>Bacillati</taxon>
        <taxon>Bacillota</taxon>
        <taxon>Erysipelotrichia</taxon>
        <taxon>Erysipelotrichales</taxon>
        <taxon>Erysipelotrichaceae</taxon>
        <taxon>Holdemania</taxon>
    </lineage>
</organism>
<name>A0A412G326_9FIRM</name>
<dbReference type="PANTHER" id="PTHR30185:SF15">
    <property type="entry name" value="CRYPTIC BETA-GLUCOSIDE BGL OPERON ANTITERMINATOR"/>
    <property type="match status" value="1"/>
</dbReference>
<sequence length="275" mass="32050">MIIKQIYNNNVILSENEAGDEIILVGRGIAFGMTRGSKVVEGRIEKKFELQDDVGQKFKTLVQDVPYKTILVSEEIIDYIKTQSTKRINDSIYVTLTDHIANMIERIKMGIVFDPTLLLNVKSLYKEEYRLGLKVTELLRQKLKIDIDDGEASFIALHIINAELDSNMQQMYEITAVIEEILNIVREDFQIDTENGQCDRFITHCRFFAQRVVNNEYLSTKSDYNLSTYRVFEQTHPRETACIERIAQRIKDRYGYTVSTDEKLYIMIHLIRLTE</sequence>
<dbReference type="SMART" id="SM01061">
    <property type="entry name" value="CAT_RBD"/>
    <property type="match status" value="1"/>
</dbReference>
<dbReference type="Pfam" id="PF00874">
    <property type="entry name" value="PRD"/>
    <property type="match status" value="2"/>
</dbReference>
<dbReference type="EMBL" id="QRUP01000007">
    <property type="protein sequence ID" value="RGR74830.1"/>
    <property type="molecule type" value="Genomic_DNA"/>
</dbReference>
<dbReference type="Proteomes" id="UP000284178">
    <property type="component" value="Unassembled WGS sequence"/>
</dbReference>
<keyword evidence="1" id="KW-0677">Repeat</keyword>
<accession>A0A412G326</accession>
<dbReference type="GO" id="GO:0006355">
    <property type="term" value="P:regulation of DNA-templated transcription"/>
    <property type="evidence" value="ECO:0007669"/>
    <property type="project" value="InterPro"/>
</dbReference>
<dbReference type="RefSeq" id="WP_117894637.1">
    <property type="nucleotide sequence ID" value="NZ_CABJCV010000007.1"/>
</dbReference>
<evidence type="ECO:0000256" key="1">
    <source>
        <dbReference type="ARBA" id="ARBA00022737"/>
    </source>
</evidence>
<dbReference type="SUPFAM" id="SSF50151">
    <property type="entry name" value="SacY-like RNA-binding domain"/>
    <property type="match status" value="1"/>
</dbReference>
<dbReference type="GO" id="GO:0003723">
    <property type="term" value="F:RNA binding"/>
    <property type="evidence" value="ECO:0007669"/>
    <property type="project" value="InterPro"/>
</dbReference>
<comment type="caution">
    <text evidence="3">The sequence shown here is derived from an EMBL/GenBank/DDBJ whole genome shotgun (WGS) entry which is preliminary data.</text>
</comment>
<protein>
    <submittedName>
        <fullName evidence="3">PRD domain-containing protein</fullName>
    </submittedName>
</protein>
<dbReference type="InterPro" id="IPR004341">
    <property type="entry name" value="CAT_RNA-bd_dom"/>
</dbReference>
<feature type="domain" description="PRD" evidence="2">
    <location>
        <begin position="170"/>
        <end position="275"/>
    </location>
</feature>
<keyword evidence="4" id="KW-1185">Reference proteome</keyword>
<dbReference type="InterPro" id="IPR036650">
    <property type="entry name" value="CAT_RNA-bd_dom_sf"/>
</dbReference>
<feature type="domain" description="PRD" evidence="2">
    <location>
        <begin position="64"/>
        <end position="169"/>
    </location>
</feature>
<evidence type="ECO:0000313" key="4">
    <source>
        <dbReference type="Proteomes" id="UP000284178"/>
    </source>
</evidence>
<dbReference type="InterPro" id="IPR050661">
    <property type="entry name" value="BglG_antiterminators"/>
</dbReference>
<evidence type="ECO:0000313" key="3">
    <source>
        <dbReference type="EMBL" id="RGR74830.1"/>
    </source>
</evidence>
<dbReference type="InterPro" id="IPR011608">
    <property type="entry name" value="PRD"/>
</dbReference>